<accession>A0A1I8ECS6</accession>
<organism evidence="4">
    <name type="scientific">Wuchereria bancrofti</name>
    <dbReference type="NCBI Taxonomy" id="6293"/>
    <lineage>
        <taxon>Eukaryota</taxon>
        <taxon>Metazoa</taxon>
        <taxon>Ecdysozoa</taxon>
        <taxon>Nematoda</taxon>
        <taxon>Chromadorea</taxon>
        <taxon>Rhabditida</taxon>
        <taxon>Spirurina</taxon>
        <taxon>Spiruromorpha</taxon>
        <taxon>Filarioidea</taxon>
        <taxon>Onchocercidae</taxon>
        <taxon>Wuchereria</taxon>
    </lineage>
</organism>
<dbReference type="InterPro" id="IPR000387">
    <property type="entry name" value="Tyr_Pase_dom"/>
</dbReference>
<evidence type="ECO:0000256" key="1">
    <source>
        <dbReference type="SAM" id="MobiDB-lite"/>
    </source>
</evidence>
<dbReference type="PROSITE" id="PS50055">
    <property type="entry name" value="TYR_PHOSPHATASE_PTP"/>
    <property type="match status" value="1"/>
</dbReference>
<dbReference type="SMART" id="SM00194">
    <property type="entry name" value="PTPc"/>
    <property type="match status" value="1"/>
</dbReference>
<dbReference type="SUPFAM" id="SSF52799">
    <property type="entry name" value="(Phosphotyrosine protein) phosphatases II"/>
    <property type="match status" value="1"/>
</dbReference>
<dbReference type="GO" id="GO:0004725">
    <property type="term" value="F:protein tyrosine phosphatase activity"/>
    <property type="evidence" value="ECO:0007669"/>
    <property type="project" value="InterPro"/>
</dbReference>
<feature type="domain" description="Tyrosine-protein phosphatase" evidence="2">
    <location>
        <begin position="250"/>
        <end position="476"/>
    </location>
</feature>
<feature type="region of interest" description="Disordered" evidence="1">
    <location>
        <begin position="175"/>
        <end position="250"/>
    </location>
</feature>
<name>A0A1I8ECS6_WUCBA</name>
<dbReference type="InterPro" id="IPR000242">
    <property type="entry name" value="PTP_cat"/>
</dbReference>
<dbReference type="STRING" id="6293.A0A1I8ECS6"/>
<evidence type="ECO:0008006" key="5">
    <source>
        <dbReference type="Google" id="ProtNLM"/>
    </source>
</evidence>
<protein>
    <recommendedName>
        <fullName evidence="5">Tyrosine-protein phosphatase domain-containing protein</fullName>
    </recommendedName>
</protein>
<dbReference type="InterPro" id="IPR050348">
    <property type="entry name" value="Protein-Tyr_Phosphatase"/>
</dbReference>
<dbReference type="Gene3D" id="3.90.190.10">
    <property type="entry name" value="Protein tyrosine phosphatase superfamily"/>
    <property type="match status" value="1"/>
</dbReference>
<dbReference type="PANTHER" id="PTHR19134:SF449">
    <property type="entry name" value="TYROSINE-PROTEIN PHOSPHATASE 1"/>
    <property type="match status" value="1"/>
</dbReference>
<feature type="compositionally biased region" description="Polar residues" evidence="1">
    <location>
        <begin position="56"/>
        <end position="68"/>
    </location>
</feature>
<evidence type="ECO:0000313" key="4">
    <source>
        <dbReference type="WBParaSite" id="maker-PairedContig_1303-snap-gene-1.10-mRNA-1"/>
    </source>
</evidence>
<feature type="region of interest" description="Disordered" evidence="1">
    <location>
        <begin position="46"/>
        <end position="118"/>
    </location>
</feature>
<dbReference type="AlphaFoldDB" id="A0A1I8ECS6"/>
<dbReference type="InterPro" id="IPR003595">
    <property type="entry name" value="Tyr_Pase_cat"/>
</dbReference>
<dbReference type="CDD" id="cd00047">
    <property type="entry name" value="PTPc"/>
    <property type="match status" value="1"/>
</dbReference>
<reference evidence="4" key="1">
    <citation type="submission" date="2016-11" db="UniProtKB">
        <authorList>
            <consortium name="WormBaseParasite"/>
        </authorList>
    </citation>
    <scope>IDENTIFICATION</scope>
    <source>
        <strain evidence="4">pt0022</strain>
    </source>
</reference>
<dbReference type="Pfam" id="PF00102">
    <property type="entry name" value="Y_phosphatase"/>
    <property type="match status" value="1"/>
</dbReference>
<feature type="compositionally biased region" description="Polar residues" evidence="1">
    <location>
        <begin position="220"/>
        <end position="232"/>
    </location>
</feature>
<feature type="compositionally biased region" description="Basic and acidic residues" evidence="1">
    <location>
        <begin position="192"/>
        <end position="213"/>
    </location>
</feature>
<dbReference type="PROSITE" id="PS50056">
    <property type="entry name" value="TYR_PHOSPHATASE_2"/>
    <property type="match status" value="1"/>
</dbReference>
<dbReference type="PRINTS" id="PR00700">
    <property type="entry name" value="PRTYPHPHTASE"/>
</dbReference>
<dbReference type="SMART" id="SM00404">
    <property type="entry name" value="PTPc_motif"/>
    <property type="match status" value="1"/>
</dbReference>
<proteinExistence type="predicted"/>
<feature type="compositionally biased region" description="Basic and acidic residues" evidence="1">
    <location>
        <begin position="233"/>
        <end position="245"/>
    </location>
</feature>
<evidence type="ECO:0000259" key="3">
    <source>
        <dbReference type="PROSITE" id="PS50056"/>
    </source>
</evidence>
<dbReference type="PANTHER" id="PTHR19134">
    <property type="entry name" value="RECEPTOR-TYPE TYROSINE-PROTEIN PHOSPHATASE"/>
    <property type="match status" value="1"/>
</dbReference>
<evidence type="ECO:0000259" key="2">
    <source>
        <dbReference type="PROSITE" id="PS50055"/>
    </source>
</evidence>
<feature type="compositionally biased region" description="Basic and acidic residues" evidence="1">
    <location>
        <begin position="73"/>
        <end position="104"/>
    </location>
</feature>
<sequence>MKQFEEHRIKEKYLIKVKDGQYQNNPRNCTEIMQPNDFAYSYSTFDRSAERKQSDRNPNIEFNGTNKPSVYGQEHRLQSGHGSESEGQPHRSRESSSHIYRGSERNYGGRYGMELQPDLLMKPNRRRYRRHGRRHSHRNRHRVWKQALTGEGYPSVQSSILANSPLEAKILQTEAPPQPTIPGNSIWLGTVDPKKKGNEEKIEEKEKSSEKVTKSTSVEQMQQKTQETISRTKTSEESSPVKRELIDDDDQQMRQKRKIIQFIEEIAKVGMEKMKDEFVHCRTFIPNAIIITQLPLSNTVKHFWEMVWQENVRTILLFLTLNEWKQHGENIQLIPGKGKCLHIEGFAVLTHKNEVNITPDWLVREYCLSKNNEIRRILWYHYSAWEPNRSPKDCEHLWPLHSSLRKMGRPYVCMSLAGAGRAGCYAALEWAHLMLHDKRASAINIVECVRKVRTYRMHAIQTIAQFQFLYMGIQRHIFLVEKFRKEILSEQSIFEATKKCSSIEYNYYRSGGYPTDDDFDL</sequence>
<feature type="domain" description="Tyrosine specific protein phosphatases" evidence="3">
    <location>
        <begin position="408"/>
        <end position="467"/>
    </location>
</feature>
<dbReference type="InterPro" id="IPR029021">
    <property type="entry name" value="Prot-tyrosine_phosphatase-like"/>
</dbReference>
<dbReference type="WBParaSite" id="maker-PairedContig_1303-snap-gene-1.10-mRNA-1">
    <property type="protein sequence ID" value="maker-PairedContig_1303-snap-gene-1.10-mRNA-1"/>
    <property type="gene ID" value="maker-PairedContig_1303-snap-gene-1.10"/>
</dbReference>